<reference evidence="1 2" key="3">
    <citation type="journal article" date="2008" name="BMC Genomics">
        <title>The genome of the versatile nitrogen fixer Azorhizobium caulinodans ORS571.</title>
        <authorList>
            <person name="Lee KB."/>
            <person name="Backer P.D."/>
            <person name="Aono T."/>
            <person name="Liu CT."/>
            <person name="Suzuki S."/>
            <person name="Suzuki T."/>
            <person name="Kaneko T."/>
            <person name="Yamada M."/>
            <person name="Tabata S."/>
            <person name="Kupfer D.M."/>
            <person name="Najar F.Z."/>
            <person name="Wiley G.B."/>
            <person name="Roe B."/>
            <person name="Binnewies T.T."/>
            <person name="Ussery D.W."/>
            <person name="D'Haeze W."/>
            <person name="Herder J.D."/>
            <person name="Gevers D."/>
            <person name="Vereecke D."/>
            <person name="Holsters M."/>
            <person name="Oyaizu H."/>
        </authorList>
    </citation>
    <scope>NUCLEOTIDE SEQUENCE [LARGE SCALE GENOMIC DNA]</scope>
    <source>
        <strain evidence="2">ATCC 43989 / DSM 5975 / JCM 20966 / LMG 6465 / NBRC 14845 / NCIMB 13405 / ORS 571</strain>
    </source>
</reference>
<dbReference type="KEGG" id="azc:AZC_0274"/>
<evidence type="ECO:0000313" key="1">
    <source>
        <dbReference type="EMBL" id="BAF86272.1"/>
    </source>
</evidence>
<evidence type="ECO:0000313" key="2">
    <source>
        <dbReference type="Proteomes" id="UP000000270"/>
    </source>
</evidence>
<reference evidence="1 2" key="6">
    <citation type="journal article" date="2011" name="Appl. Environ. Microbiol.">
        <title>Involvement of the azorhizobial chromosome partition gene (parA) in the onset of bacteroid differentiation during Sesbania rostrata stem nodule development.</title>
        <authorList>
            <person name="Liu CT."/>
            <person name="Lee KB."/>
            <person name="Wang YS."/>
            <person name="Peng MH."/>
            <person name="Lee KT."/>
            <person name="Suzuki S."/>
            <person name="Suzuki T."/>
            <person name="Oyaizu H."/>
        </authorList>
    </citation>
    <scope>NUCLEOTIDE SEQUENCE [LARGE SCALE GENOMIC DNA]</scope>
    <source>
        <strain evidence="2">ATCC 43989 / DSM 5975 / JCM 20966 / LMG 6465 / NBRC 14845 / NCIMB 13405 / ORS 571</strain>
    </source>
</reference>
<keyword evidence="2" id="KW-1185">Reference proteome</keyword>
<reference evidence="2" key="2">
    <citation type="submission" date="2007-04" db="EMBL/GenBank/DDBJ databases">
        <title>Complete genome sequence of the nitrogen-fixing bacterium Azorhizobium caulinodans ORS571.</title>
        <authorList>
            <person name="Lee K.B."/>
            <person name="Backer P.D."/>
            <person name="Aono T."/>
            <person name="Liu C.T."/>
            <person name="Suzuki S."/>
            <person name="Suzuki T."/>
            <person name="Kaneko T."/>
            <person name="Yamada M."/>
            <person name="Tabata S."/>
            <person name="Kupfer D.M."/>
            <person name="Najar F.Z."/>
            <person name="Wiley G.B."/>
            <person name="Roe B."/>
            <person name="Binnewies T."/>
            <person name="Ussery D."/>
            <person name="Vereecke D."/>
            <person name="Gevers D."/>
            <person name="Holsters M."/>
            <person name="Oyaizu H."/>
        </authorList>
    </citation>
    <scope>NUCLEOTIDE SEQUENCE [LARGE SCALE GENOMIC DNA]</scope>
    <source>
        <strain evidence="2">ATCC 43989 / DSM 5975 / JCM 20966 / LMG 6465 / NBRC 14845 / NCIMB 13405 / ORS 571</strain>
    </source>
</reference>
<reference evidence="1 2" key="1">
    <citation type="journal article" date="2007" name="Appl. Environ. Microbiol.">
        <title>Rhizobial factors required for stem nodule maturation and maintenance in Sesbania rostrata-Azorhizobium caulinodans ORS571 symbiosis.</title>
        <authorList>
            <person name="Suzuki S."/>
            <person name="Aono T."/>
            <person name="Lee KB."/>
            <person name="Suzuki T."/>
            <person name="Liu CT."/>
            <person name="Miwa H."/>
            <person name="Wakao S."/>
            <person name="Iki T."/>
            <person name="Oyaizu H."/>
        </authorList>
    </citation>
    <scope>NUCLEOTIDE SEQUENCE [LARGE SCALE GENOMIC DNA]</scope>
    <source>
        <strain evidence="2">ATCC 43989 / DSM 5975 / JCM 20966 / LMG 6465 / NBRC 14845 / NCIMB 13405 / ORS 571</strain>
    </source>
</reference>
<dbReference type="AlphaFoldDB" id="A8IJA3"/>
<dbReference type="Proteomes" id="UP000000270">
    <property type="component" value="Chromosome"/>
</dbReference>
<organism evidence="1 2">
    <name type="scientific">Azorhizobium caulinodans (strain ATCC 43989 / DSM 5975 / JCM 20966 / LMG 6465 / NBRC 14845 / NCIMB 13405 / ORS 571)</name>
    <dbReference type="NCBI Taxonomy" id="438753"/>
    <lineage>
        <taxon>Bacteria</taxon>
        <taxon>Pseudomonadati</taxon>
        <taxon>Pseudomonadota</taxon>
        <taxon>Alphaproteobacteria</taxon>
        <taxon>Hyphomicrobiales</taxon>
        <taxon>Xanthobacteraceae</taxon>
        <taxon>Azorhizobium</taxon>
    </lineage>
</organism>
<name>A8IJA3_AZOC5</name>
<sequence>MKMTSTEEFTKLVEKAMNKKIFKQVYASKPSMQLIDQYGPLCDKITKKRSIESAIYLWNKYRKDPSFIESLNLITTRIDVLPVSVTTSTIISQSSLASLIQRFDSIMNSVLGTVNGDRDRLAPIIAATMDLQVANALSSVPKIGPVAGMMVQGITIALTRFLSSDQDIRDASVKGLPSLFLALADRNRKIKEEDIVAHAQVNSFGRLFQSSLQSINQEISSMPQDTRYIRIKSQECLRIVNEYVNYSIDEKQTINSFKNKTSRMYKMCTVLFEDIIGSGIEYAFSDATEKLFDLEKDNMLDVTRSQRIGLILMGYYYSKDWERVKLPKIERAMAIDSKNVELRKSILNNQAENPEETQKEIEENENISRALIYGHPYQKFWGHENIEKFPTAYKHYQVAKILSTKKGFSNDEKTAPPFSAIATRGLEYLSILKGTLVSDITSSMVDFAKNVDDKELIRMWKLYVGSNLIVNEAIRNSILGKNSRKGMEVNNEYVKMIEDAGFIHTHNKLTINNEEKIKMAEVGKMRWRKSAFGSPSASERAMLIAFCAAITFSLDIGRLSLGLADWKDTEASIHKLCRDISLLFADDQLALN</sequence>
<accession>A8IJA3</accession>
<dbReference type="HOGENOM" id="CLU_460535_0_0_5"/>
<gene>
    <name evidence="1" type="ordered locus">AZC_0274</name>
</gene>
<protein>
    <submittedName>
        <fullName evidence="1">Uncharacterized protein</fullName>
    </submittedName>
</protein>
<reference evidence="1 2" key="4">
    <citation type="journal article" date="2009" name="Appl. Environ. Microbiol.">
        <title>Comparative genome-wide transcriptional profiling of Azorhizobium caulinodans ORS571 grown under free-living and symbiotic conditions.</title>
        <authorList>
            <person name="Tsukada S."/>
            <person name="Aono T."/>
            <person name="Akiba N."/>
            <person name="Lee KB."/>
            <person name="Liu CT."/>
            <person name="Toyazaki H."/>
            <person name="Oyaizu H."/>
        </authorList>
    </citation>
    <scope>NUCLEOTIDE SEQUENCE [LARGE SCALE GENOMIC DNA]</scope>
    <source>
        <strain evidence="2">ATCC 43989 / DSM 5975 / JCM 20966 / LMG 6465 / NBRC 14845 / NCIMB 13405 / ORS 571</strain>
    </source>
</reference>
<dbReference type="EMBL" id="AP009384">
    <property type="protein sequence ID" value="BAF86272.1"/>
    <property type="molecule type" value="Genomic_DNA"/>
</dbReference>
<proteinExistence type="predicted"/>
<reference evidence="1 2" key="5">
    <citation type="journal article" date="2010" name="Appl. Environ. Microbiol.">
        <title>phrR-like gene praR of Azorhizobium caulinodans ORS571 is essential for symbiosis with Sesbania rostrata and is involved in expression of reb genes.</title>
        <authorList>
            <person name="Akiba N."/>
            <person name="Aono T."/>
            <person name="Toyazaki H."/>
            <person name="Sato S."/>
            <person name="Oyaizu H."/>
        </authorList>
    </citation>
    <scope>NUCLEOTIDE SEQUENCE [LARGE SCALE GENOMIC DNA]</scope>
    <source>
        <strain evidence="2">ATCC 43989 / DSM 5975 / JCM 20966 / LMG 6465 / NBRC 14845 / NCIMB 13405 / ORS 571</strain>
    </source>
</reference>